<dbReference type="PROSITE" id="PS51371">
    <property type="entry name" value="CBS"/>
    <property type="match status" value="2"/>
</dbReference>
<dbReference type="GO" id="GO:0005886">
    <property type="term" value="C:plasma membrane"/>
    <property type="evidence" value="ECO:0007669"/>
    <property type="project" value="UniProtKB-SubCell"/>
</dbReference>
<dbReference type="Proteomes" id="UP001139263">
    <property type="component" value="Unassembled WGS sequence"/>
</dbReference>
<keyword evidence="8 10" id="KW-0472">Membrane</keyword>
<feature type="transmembrane region" description="Helical" evidence="11">
    <location>
        <begin position="152"/>
        <end position="175"/>
    </location>
</feature>
<evidence type="ECO:0000259" key="13">
    <source>
        <dbReference type="PROSITE" id="PS51846"/>
    </source>
</evidence>
<feature type="domain" description="CBS" evidence="12">
    <location>
        <begin position="304"/>
        <end position="361"/>
    </location>
</feature>
<dbReference type="Gene3D" id="3.30.465.10">
    <property type="match status" value="1"/>
</dbReference>
<protein>
    <recommendedName>
        <fullName evidence="16">HlyC/CorC family transporter</fullName>
    </recommendedName>
</protein>
<dbReference type="Gene3D" id="3.10.580.10">
    <property type="entry name" value="CBS-domain"/>
    <property type="match status" value="1"/>
</dbReference>
<dbReference type="Pfam" id="PF03471">
    <property type="entry name" value="CorC_HlyC"/>
    <property type="match status" value="1"/>
</dbReference>
<dbReference type="SUPFAM" id="SSF54631">
    <property type="entry name" value="CBS-domain pair"/>
    <property type="match status" value="1"/>
</dbReference>
<evidence type="ECO:0000256" key="9">
    <source>
        <dbReference type="PROSITE-ProRule" id="PRU00703"/>
    </source>
</evidence>
<dbReference type="SUPFAM" id="SSF56176">
    <property type="entry name" value="FAD-binding/transporter-associated domain-like"/>
    <property type="match status" value="1"/>
</dbReference>
<feature type="domain" description="CBS" evidence="12">
    <location>
        <begin position="238"/>
        <end position="298"/>
    </location>
</feature>
<dbReference type="AlphaFoldDB" id="A0A9X1V8T4"/>
<reference evidence="14" key="1">
    <citation type="submission" date="2022-03" db="EMBL/GenBank/DDBJ databases">
        <title>Draft Genome Sequence of Firmicute Strain S0AB, a Heterotrophic Iron/Sulfur-Oxidizing Extreme Acidophile.</title>
        <authorList>
            <person name="Vergara E."/>
            <person name="Pakostova E."/>
            <person name="Johnson D.B."/>
            <person name="Holmes D.S."/>
        </authorList>
    </citation>
    <scope>NUCLEOTIDE SEQUENCE</scope>
    <source>
        <strain evidence="14">S0AB</strain>
    </source>
</reference>
<evidence type="ECO:0000256" key="1">
    <source>
        <dbReference type="ARBA" id="ARBA00004651"/>
    </source>
</evidence>
<dbReference type="PANTHER" id="PTHR43099:SF2">
    <property type="entry name" value="UPF0053 PROTEIN YRKA"/>
    <property type="match status" value="1"/>
</dbReference>
<name>A0A9X1V8T4_9BACL</name>
<evidence type="ECO:0000256" key="5">
    <source>
        <dbReference type="ARBA" id="ARBA00022737"/>
    </source>
</evidence>
<evidence type="ECO:0000256" key="6">
    <source>
        <dbReference type="ARBA" id="ARBA00022989"/>
    </source>
</evidence>
<evidence type="ECO:0000256" key="7">
    <source>
        <dbReference type="ARBA" id="ARBA00023122"/>
    </source>
</evidence>
<comment type="caution">
    <text evidence="14">The sequence shown here is derived from an EMBL/GenBank/DDBJ whole genome shotgun (WGS) entry which is preliminary data.</text>
</comment>
<dbReference type="PROSITE" id="PS51846">
    <property type="entry name" value="CNNM"/>
    <property type="match status" value="1"/>
</dbReference>
<dbReference type="InterPro" id="IPR000644">
    <property type="entry name" value="CBS_dom"/>
</dbReference>
<dbReference type="SMART" id="SM00116">
    <property type="entry name" value="CBS"/>
    <property type="match status" value="2"/>
</dbReference>
<dbReference type="InterPro" id="IPR002550">
    <property type="entry name" value="CNNM"/>
</dbReference>
<keyword evidence="4 10" id="KW-0812">Transmembrane</keyword>
<evidence type="ECO:0008006" key="16">
    <source>
        <dbReference type="Google" id="ProtNLM"/>
    </source>
</evidence>
<dbReference type="InterPro" id="IPR036318">
    <property type="entry name" value="FAD-bd_PCMH-like_sf"/>
</dbReference>
<evidence type="ECO:0000256" key="8">
    <source>
        <dbReference type="ARBA" id="ARBA00023136"/>
    </source>
</evidence>
<dbReference type="InterPro" id="IPR046342">
    <property type="entry name" value="CBS_dom_sf"/>
</dbReference>
<feature type="domain" description="CNNM transmembrane" evidence="13">
    <location>
        <begin position="16"/>
        <end position="219"/>
    </location>
</feature>
<evidence type="ECO:0000256" key="4">
    <source>
        <dbReference type="ARBA" id="ARBA00022692"/>
    </source>
</evidence>
<keyword evidence="15" id="KW-1185">Reference proteome</keyword>
<accession>A0A9X1V8T4</accession>
<keyword evidence="6 10" id="KW-1133">Transmembrane helix</keyword>
<proteinExistence type="inferred from homology"/>
<dbReference type="SMART" id="SM01091">
    <property type="entry name" value="CorC_HlyC"/>
    <property type="match status" value="1"/>
</dbReference>
<keyword evidence="3" id="KW-1003">Cell membrane</keyword>
<evidence type="ECO:0000256" key="3">
    <source>
        <dbReference type="ARBA" id="ARBA00022475"/>
    </source>
</evidence>
<dbReference type="InterPro" id="IPR044751">
    <property type="entry name" value="Ion_transp-like_CBS"/>
</dbReference>
<evidence type="ECO:0000313" key="14">
    <source>
        <dbReference type="EMBL" id="MCI0183257.1"/>
    </source>
</evidence>
<dbReference type="Pfam" id="PF00571">
    <property type="entry name" value="CBS"/>
    <property type="match status" value="2"/>
</dbReference>
<dbReference type="InterPro" id="IPR016169">
    <property type="entry name" value="FAD-bd_PCMH_sub2"/>
</dbReference>
<evidence type="ECO:0000313" key="15">
    <source>
        <dbReference type="Proteomes" id="UP001139263"/>
    </source>
</evidence>
<keyword evidence="5" id="KW-0677">Repeat</keyword>
<evidence type="ECO:0000256" key="10">
    <source>
        <dbReference type="PROSITE-ProRule" id="PRU01193"/>
    </source>
</evidence>
<comment type="subcellular location">
    <subcellularLocation>
        <location evidence="1">Cell membrane</location>
        <topology evidence="1">Multi-pass membrane protein</topology>
    </subcellularLocation>
</comment>
<dbReference type="PANTHER" id="PTHR43099">
    <property type="entry name" value="UPF0053 PROTEIN YRKA"/>
    <property type="match status" value="1"/>
</dbReference>
<keyword evidence="7 9" id="KW-0129">CBS domain</keyword>
<dbReference type="GO" id="GO:0050660">
    <property type="term" value="F:flavin adenine dinucleotide binding"/>
    <property type="evidence" value="ECO:0007669"/>
    <property type="project" value="InterPro"/>
</dbReference>
<dbReference type="InterPro" id="IPR005170">
    <property type="entry name" value="Transptr-assoc_dom"/>
</dbReference>
<gene>
    <name evidence="14" type="ORF">MM817_01528</name>
</gene>
<sequence length="464" mass="52349">MYGLEYGSKHGECVGITTNELVDLLWDFVLIAVNGYFVAAEFAIVRSRRTRLEQYVQQGNKIARHAMDVIDKIDAYLSATQLGITLASLGLGWTAQRSITPILVAIFGEVHDISHRVLGFISAIIAFLLVTFLQIVFGELAPKSLAISRAESWLMVTALPLKGFYRVMYPAIWLLNATARNVLRMAHITASTREIAHSEEELRMLVAQSHESGVIDETERELFNNVFVFADRVAREIMVPRTDMIALFTDQTIEECLEEIQRERHTRFPLCEDDKDHVIGIIHSKDLFSFALQTPKREGSIRSLARKVVSVPEALGIDDVLKVLQKERSSLAIVIDEYGGTAGMVSLEDVIEELVGEIQDEFDEERPPIEEREGYLSVDARMLIEEVNELFGFSLSDEEVDTVGGWVYAQLVDPLKVGIEVEYEGARFEVAETDNLRITRLHVYPPEVPSDDEATDEWKKGQEE</sequence>
<evidence type="ECO:0000256" key="11">
    <source>
        <dbReference type="SAM" id="Phobius"/>
    </source>
</evidence>
<evidence type="ECO:0000256" key="2">
    <source>
        <dbReference type="ARBA" id="ARBA00006337"/>
    </source>
</evidence>
<dbReference type="CDD" id="cd04590">
    <property type="entry name" value="CBS_pair_CorC_HlyC_assoc"/>
    <property type="match status" value="1"/>
</dbReference>
<evidence type="ECO:0000259" key="12">
    <source>
        <dbReference type="PROSITE" id="PS51371"/>
    </source>
</evidence>
<comment type="similarity">
    <text evidence="2">Belongs to the UPF0053 family.</text>
</comment>
<dbReference type="Pfam" id="PF01595">
    <property type="entry name" value="CNNM"/>
    <property type="match status" value="1"/>
</dbReference>
<organism evidence="14 15">
    <name type="scientific">Sulfoacidibacillus ferrooxidans</name>
    <dbReference type="NCBI Taxonomy" id="2005001"/>
    <lineage>
        <taxon>Bacteria</taxon>
        <taxon>Bacillati</taxon>
        <taxon>Bacillota</taxon>
        <taxon>Bacilli</taxon>
        <taxon>Bacillales</taxon>
        <taxon>Alicyclobacillaceae</taxon>
        <taxon>Sulfoacidibacillus</taxon>
    </lineage>
</organism>
<dbReference type="FunFam" id="3.10.580.10:FF:000002">
    <property type="entry name" value="Magnesium/cobalt efflux protein CorC"/>
    <property type="match status" value="1"/>
</dbReference>
<feature type="transmembrane region" description="Helical" evidence="11">
    <location>
        <begin position="24"/>
        <end position="45"/>
    </location>
</feature>
<dbReference type="InterPro" id="IPR051676">
    <property type="entry name" value="UPF0053_domain"/>
</dbReference>
<dbReference type="EMBL" id="JALBUF010000003">
    <property type="protein sequence ID" value="MCI0183257.1"/>
    <property type="molecule type" value="Genomic_DNA"/>
</dbReference>
<feature type="transmembrane region" description="Helical" evidence="11">
    <location>
        <begin position="117"/>
        <end position="137"/>
    </location>
</feature>